<dbReference type="PANTHER" id="PTHR33048:SF160">
    <property type="entry name" value="SAT4 FAMILY MEMBRANE PROTEIN"/>
    <property type="match status" value="1"/>
</dbReference>
<comment type="caution">
    <text evidence="19">The sequence shown here is derived from an EMBL/GenBank/DDBJ whole genome shotgun (WGS) entry which is preliminary data.</text>
</comment>
<dbReference type="InterPro" id="IPR049326">
    <property type="entry name" value="Rhodopsin_dom_fungi"/>
</dbReference>
<comment type="caution">
    <text evidence="14">Lacks conserved residue(s) required for the propagation of feature annotation.</text>
</comment>
<feature type="region of interest" description="Disordered" evidence="15">
    <location>
        <begin position="371"/>
        <end position="475"/>
    </location>
</feature>
<accession>A0A9P4PCG4</accession>
<evidence type="ECO:0000256" key="10">
    <source>
        <dbReference type="ARBA" id="ARBA00023136"/>
    </source>
</evidence>
<evidence type="ECO:0000256" key="16">
    <source>
        <dbReference type="SAM" id="Phobius"/>
    </source>
</evidence>
<feature type="compositionally biased region" description="Polar residues" evidence="15">
    <location>
        <begin position="419"/>
        <end position="428"/>
    </location>
</feature>
<evidence type="ECO:0000256" key="15">
    <source>
        <dbReference type="SAM" id="MobiDB-lite"/>
    </source>
</evidence>
<feature type="compositionally biased region" description="Polar residues" evidence="15">
    <location>
        <begin position="371"/>
        <end position="389"/>
    </location>
</feature>
<keyword evidence="20" id="KW-1185">Reference proteome</keyword>
<feature type="transmembrane region" description="Helical" evidence="16">
    <location>
        <begin position="182"/>
        <end position="200"/>
    </location>
</feature>
<dbReference type="Pfam" id="PF20684">
    <property type="entry name" value="Fung_rhodopsin"/>
    <property type="match status" value="1"/>
</dbReference>
<organism evidence="19 20">
    <name type="scientific">Karstenula rhodostoma CBS 690.94</name>
    <dbReference type="NCBI Taxonomy" id="1392251"/>
    <lineage>
        <taxon>Eukaryota</taxon>
        <taxon>Fungi</taxon>
        <taxon>Dikarya</taxon>
        <taxon>Ascomycota</taxon>
        <taxon>Pezizomycotina</taxon>
        <taxon>Dothideomycetes</taxon>
        <taxon>Pleosporomycetidae</taxon>
        <taxon>Pleosporales</taxon>
        <taxon>Massarineae</taxon>
        <taxon>Didymosphaeriaceae</taxon>
        <taxon>Karstenula</taxon>
    </lineage>
</organism>
<evidence type="ECO:0000256" key="7">
    <source>
        <dbReference type="ARBA" id="ARBA00022692"/>
    </source>
</evidence>
<keyword evidence="9 16" id="KW-1133">Transmembrane helix</keyword>
<evidence type="ECO:0000259" key="18">
    <source>
        <dbReference type="PROSITE" id="PS52012"/>
    </source>
</evidence>
<protein>
    <recommendedName>
        <fullName evidence="18">CFEM domain-containing protein</fullName>
    </recommendedName>
</protein>
<comment type="similarity">
    <text evidence="4">Belongs to the RBT5 family.</text>
</comment>
<comment type="subcellular location">
    <subcellularLocation>
        <location evidence="2">Membrane</location>
        <topology evidence="2">Lipid-anchor</topology>
        <topology evidence="2">GPI-anchor</topology>
    </subcellularLocation>
    <subcellularLocation>
        <location evidence="1">Membrane</location>
        <topology evidence="1">Multi-pass membrane protein</topology>
    </subcellularLocation>
    <subcellularLocation>
        <location evidence="3">Secreted</location>
    </subcellularLocation>
</comment>
<keyword evidence="12" id="KW-0449">Lipoprotein</keyword>
<feature type="domain" description="CFEM" evidence="18">
    <location>
        <begin position="5"/>
        <end position="117"/>
    </location>
</feature>
<evidence type="ECO:0000256" key="3">
    <source>
        <dbReference type="ARBA" id="ARBA00004613"/>
    </source>
</evidence>
<evidence type="ECO:0000313" key="19">
    <source>
        <dbReference type="EMBL" id="KAF2442465.1"/>
    </source>
</evidence>
<evidence type="ECO:0000256" key="1">
    <source>
        <dbReference type="ARBA" id="ARBA00004141"/>
    </source>
</evidence>
<feature type="transmembrane region" description="Helical" evidence="16">
    <location>
        <begin position="101"/>
        <end position="122"/>
    </location>
</feature>
<feature type="transmembrane region" description="Helical" evidence="16">
    <location>
        <begin position="259"/>
        <end position="280"/>
    </location>
</feature>
<keyword evidence="11 14" id="KW-1015">Disulfide bond</keyword>
<proteinExistence type="inferred from homology"/>
<dbReference type="SMART" id="SM00747">
    <property type="entry name" value="CFEM"/>
    <property type="match status" value="1"/>
</dbReference>
<dbReference type="GO" id="GO:0005576">
    <property type="term" value="C:extracellular region"/>
    <property type="evidence" value="ECO:0007669"/>
    <property type="project" value="UniProtKB-SubCell"/>
</dbReference>
<keyword evidence="6" id="KW-0336">GPI-anchor</keyword>
<evidence type="ECO:0000256" key="8">
    <source>
        <dbReference type="ARBA" id="ARBA00022729"/>
    </source>
</evidence>
<keyword evidence="5" id="KW-0964">Secreted</keyword>
<evidence type="ECO:0000256" key="2">
    <source>
        <dbReference type="ARBA" id="ARBA00004589"/>
    </source>
</evidence>
<feature type="compositionally biased region" description="Polar residues" evidence="15">
    <location>
        <begin position="436"/>
        <end position="451"/>
    </location>
</feature>
<evidence type="ECO:0000256" key="9">
    <source>
        <dbReference type="ARBA" id="ARBA00022989"/>
    </source>
</evidence>
<feature type="chain" id="PRO_5040483408" description="CFEM domain-containing protein" evidence="17">
    <location>
        <begin position="20"/>
        <end position="475"/>
    </location>
</feature>
<dbReference type="PANTHER" id="PTHR33048">
    <property type="entry name" value="PTH11-LIKE INTEGRAL MEMBRANE PROTEIN (AFU_ORTHOLOGUE AFUA_5G11245)"/>
    <property type="match status" value="1"/>
</dbReference>
<keyword evidence="10 16" id="KW-0472">Membrane</keyword>
<evidence type="ECO:0000256" key="5">
    <source>
        <dbReference type="ARBA" id="ARBA00022525"/>
    </source>
</evidence>
<evidence type="ECO:0000256" key="4">
    <source>
        <dbReference type="ARBA" id="ARBA00010031"/>
    </source>
</evidence>
<feature type="signal peptide" evidence="17">
    <location>
        <begin position="1"/>
        <end position="19"/>
    </location>
</feature>
<dbReference type="PROSITE" id="PS52012">
    <property type="entry name" value="CFEM"/>
    <property type="match status" value="1"/>
</dbReference>
<evidence type="ECO:0000256" key="12">
    <source>
        <dbReference type="ARBA" id="ARBA00023288"/>
    </source>
</evidence>
<feature type="transmembrane region" description="Helical" evidence="16">
    <location>
        <begin position="212"/>
        <end position="239"/>
    </location>
</feature>
<keyword evidence="8 17" id="KW-0732">Signal</keyword>
<keyword evidence="7 16" id="KW-0812">Transmembrane</keyword>
<feature type="transmembrane region" description="Helical" evidence="16">
    <location>
        <begin position="134"/>
        <end position="154"/>
    </location>
</feature>
<dbReference type="Proteomes" id="UP000799764">
    <property type="component" value="Unassembled WGS sequence"/>
</dbReference>
<evidence type="ECO:0000256" key="6">
    <source>
        <dbReference type="ARBA" id="ARBA00022622"/>
    </source>
</evidence>
<evidence type="ECO:0000313" key="20">
    <source>
        <dbReference type="Proteomes" id="UP000799764"/>
    </source>
</evidence>
<name>A0A9P4PCG4_9PLEO</name>
<keyword evidence="6" id="KW-0325">Glycoprotein</keyword>
<dbReference type="Pfam" id="PF05730">
    <property type="entry name" value="CFEM"/>
    <property type="match status" value="1"/>
</dbReference>
<evidence type="ECO:0000256" key="11">
    <source>
        <dbReference type="ARBA" id="ARBA00023157"/>
    </source>
</evidence>
<dbReference type="AlphaFoldDB" id="A0A9P4PCG4"/>
<dbReference type="InterPro" id="IPR052337">
    <property type="entry name" value="SAT4-like"/>
</dbReference>
<dbReference type="OrthoDB" id="5378633at2759"/>
<comment type="similarity">
    <text evidence="13">Belongs to the SAT4 family.</text>
</comment>
<evidence type="ECO:0000256" key="13">
    <source>
        <dbReference type="ARBA" id="ARBA00038359"/>
    </source>
</evidence>
<dbReference type="InterPro" id="IPR008427">
    <property type="entry name" value="Extracellular_membr_CFEM_dom"/>
</dbReference>
<dbReference type="EMBL" id="MU001504">
    <property type="protein sequence ID" value="KAF2442465.1"/>
    <property type="molecule type" value="Genomic_DNA"/>
</dbReference>
<reference evidence="19" key="1">
    <citation type="journal article" date="2020" name="Stud. Mycol.">
        <title>101 Dothideomycetes genomes: a test case for predicting lifestyles and emergence of pathogens.</title>
        <authorList>
            <person name="Haridas S."/>
            <person name="Albert R."/>
            <person name="Binder M."/>
            <person name="Bloem J."/>
            <person name="Labutti K."/>
            <person name="Salamov A."/>
            <person name="Andreopoulos B."/>
            <person name="Baker S."/>
            <person name="Barry K."/>
            <person name="Bills G."/>
            <person name="Bluhm B."/>
            <person name="Cannon C."/>
            <person name="Castanera R."/>
            <person name="Culley D."/>
            <person name="Daum C."/>
            <person name="Ezra D."/>
            <person name="Gonzalez J."/>
            <person name="Henrissat B."/>
            <person name="Kuo A."/>
            <person name="Liang C."/>
            <person name="Lipzen A."/>
            <person name="Lutzoni F."/>
            <person name="Magnuson J."/>
            <person name="Mondo S."/>
            <person name="Nolan M."/>
            <person name="Ohm R."/>
            <person name="Pangilinan J."/>
            <person name="Park H.-J."/>
            <person name="Ramirez L."/>
            <person name="Alfaro M."/>
            <person name="Sun H."/>
            <person name="Tritt A."/>
            <person name="Yoshinaga Y."/>
            <person name="Zwiers L.-H."/>
            <person name="Turgeon B."/>
            <person name="Goodwin S."/>
            <person name="Spatafora J."/>
            <person name="Crous P."/>
            <person name="Grigoriev I."/>
        </authorList>
    </citation>
    <scope>NUCLEOTIDE SEQUENCE</scope>
    <source>
        <strain evidence="19">CBS 690.94</strain>
    </source>
</reference>
<feature type="transmembrane region" description="Helical" evidence="16">
    <location>
        <begin position="292"/>
        <end position="313"/>
    </location>
</feature>
<dbReference type="GO" id="GO:0098552">
    <property type="term" value="C:side of membrane"/>
    <property type="evidence" value="ECO:0007669"/>
    <property type="project" value="UniProtKB-KW"/>
</dbReference>
<evidence type="ECO:0000256" key="14">
    <source>
        <dbReference type="PROSITE-ProRule" id="PRU01356"/>
    </source>
</evidence>
<gene>
    <name evidence="19" type="ORF">P171DRAFT_392365</name>
</gene>
<sequence length="475" mass="52253">MRLWTVLTVLFIFGSSANAQAALQALAKQLPPCSLTCFMSEIPKSTCATNLTSECLCTNAALNAAVGACSMKTCTVYELFQTKNISSTSCGVPVRYSGRKFIVLGTAGVATAVLSFILRMAATLHGRQISWDDATMALVVCLAIPPAAFAFLLVDNGLGRDMWTLKDFQITNVLRYYYMGEIFYVLALGLSKISILFFYLRVFPAKEFRLQIYGVMALCGAYTIAFFFATTIQCLPVSFAWTQWDGLHKGKCNDIHLQGWIAAAINIILDVLVMILPLRHLAGLNMNIKRKLMVMSMFSVGIIVIFTSVMRLYSLVHFANSQNISWDYVEAGYWSLIEIDVSIICGCMPAHRMLIARAWPKIKLTFHSTKANSTNSKDSTAASRSTNAPATDKSVRVSVKPQTKDDRDFVPLVDIDTQGARTPKSNGPDSDRTEKWTSPTTKGISGSNFSAAESCESDHSDGWPMGKSTTSREHV</sequence>
<evidence type="ECO:0000256" key="17">
    <source>
        <dbReference type="SAM" id="SignalP"/>
    </source>
</evidence>
<feature type="disulfide bond" evidence="14">
    <location>
        <begin position="57"/>
        <end position="90"/>
    </location>
</feature>